<keyword evidence="2" id="KW-0472">Membrane</keyword>
<accession>A0A1G2V4B1</accession>
<evidence type="ECO:0000313" key="4">
    <source>
        <dbReference type="EMBL" id="OHB16440.1"/>
    </source>
</evidence>
<reference evidence="4 5" key="1">
    <citation type="journal article" date="2016" name="Nat. Commun.">
        <title>Thousands of microbial genomes shed light on interconnected biogeochemical processes in an aquifer system.</title>
        <authorList>
            <person name="Anantharaman K."/>
            <person name="Brown C.T."/>
            <person name="Hug L.A."/>
            <person name="Sharon I."/>
            <person name="Castelle C.J."/>
            <person name="Probst A.J."/>
            <person name="Thomas B.C."/>
            <person name="Singh A."/>
            <person name="Wilkins M.J."/>
            <person name="Karaoz U."/>
            <person name="Brodie E.L."/>
            <person name="Williams K.H."/>
            <person name="Hubbard S.S."/>
            <person name="Banfield J.F."/>
        </authorList>
    </citation>
    <scope>NUCLEOTIDE SEQUENCE [LARGE SCALE GENOMIC DNA]</scope>
</reference>
<evidence type="ECO:0000259" key="3">
    <source>
        <dbReference type="PROSITE" id="PS51688"/>
    </source>
</evidence>
<dbReference type="Proteomes" id="UP000177697">
    <property type="component" value="Unassembled WGS sequence"/>
</dbReference>
<evidence type="ECO:0000256" key="2">
    <source>
        <dbReference type="SAM" id="Phobius"/>
    </source>
</evidence>
<feature type="domain" description="Peptidase S74" evidence="3">
    <location>
        <begin position="458"/>
        <end position="547"/>
    </location>
</feature>
<dbReference type="InterPro" id="IPR030392">
    <property type="entry name" value="S74_ICA"/>
</dbReference>
<keyword evidence="2" id="KW-0812">Transmembrane</keyword>
<comment type="caution">
    <text evidence="4">The sequence shown here is derived from an EMBL/GenBank/DDBJ whole genome shotgun (WGS) entry which is preliminary data.</text>
</comment>
<name>A0A1G2V4B1_9BACT</name>
<gene>
    <name evidence="4" type="ORF">A2431_01955</name>
</gene>
<evidence type="ECO:0000256" key="1">
    <source>
        <dbReference type="SAM" id="MobiDB-lite"/>
    </source>
</evidence>
<feature type="transmembrane region" description="Helical" evidence="2">
    <location>
        <begin position="7"/>
        <end position="26"/>
    </location>
</feature>
<dbReference type="PROSITE" id="PS51688">
    <property type="entry name" value="ICA"/>
    <property type="match status" value="1"/>
</dbReference>
<organism evidence="4 5">
    <name type="scientific">Candidatus Zambryskibacteria bacterium RIFOXYC1_FULL_39_10</name>
    <dbReference type="NCBI Taxonomy" id="1802779"/>
    <lineage>
        <taxon>Bacteria</taxon>
        <taxon>Candidatus Zambryskiibacteriota</taxon>
    </lineage>
</organism>
<dbReference type="EMBL" id="MHWW01000002">
    <property type="protein sequence ID" value="OHB16440.1"/>
    <property type="molecule type" value="Genomic_DNA"/>
</dbReference>
<proteinExistence type="predicted"/>
<dbReference type="Pfam" id="PF13884">
    <property type="entry name" value="Peptidase_S74"/>
    <property type="match status" value="1"/>
</dbReference>
<dbReference type="AlphaFoldDB" id="A0A1G2V4B1"/>
<protein>
    <recommendedName>
        <fullName evidence="3">Peptidase S74 domain-containing protein</fullName>
    </recommendedName>
</protein>
<feature type="region of interest" description="Disordered" evidence="1">
    <location>
        <begin position="618"/>
        <end position="640"/>
    </location>
</feature>
<evidence type="ECO:0000313" key="5">
    <source>
        <dbReference type="Proteomes" id="UP000177697"/>
    </source>
</evidence>
<sequence length="640" mass="69403">MKNVLKIKYLLIFALVISSLSLYTFLNNNPETKSITQTESIEERDILVLSASTTPLIIETNVANPTITKEDILSWIKDYVTLSKTEEYNRETPPTPVYNTYITRSGGSPDGLANAVGRSVATINNDIDNLLTSPSISGDAYFGGDVVVGTTTAVADFAVGGTAYIGDNSEYYDEEDPFGDGDGGMHTQLVVIHKSTRTDDNIHDARIGIEQSLIVQPEGNITTTPDYFGIMSSTGFNGTEGHGTIYGLESAVALWGTEGSALNYGNTGAYGYATGIHSYPLAMDANVDRLYSFDSSLEIYTNSFPTSIKTYVDYNSGSYIYGATIDKYYDFRAQGIDPSYLSDYSESGSSIDEMYGVYIGPHTQGVTKSYNLYSEGATTKNYFEGLVGVGTTTPSAKVSITQSADSAVGGLWLTTSNNTDFRSAYMNTSGVLSFYGGDTAGALNTATLNSAGAWTNASDISYKENIENLSDKYTLEDLMKIQPRFYTMKGTNLPQIGFIAQELELIIPEVVDGVDGSKGISYGNLVAMVISALQELNLKVEKVFKWFVGDRFEVQGDICVNNTCITKDQFEIMILKSGVGAVQTYTAPPILPEIEISSSTPDEIIEDKATTTIEILENDETTTEATSTPFETQEDEGTME</sequence>
<keyword evidence="2" id="KW-1133">Transmembrane helix</keyword>